<feature type="signal peptide" evidence="2">
    <location>
        <begin position="1"/>
        <end position="23"/>
    </location>
</feature>
<proteinExistence type="predicted"/>
<evidence type="ECO:0000313" key="4">
    <source>
        <dbReference type="Proteomes" id="UP001162031"/>
    </source>
</evidence>
<dbReference type="Proteomes" id="UP001162031">
    <property type="component" value="Unassembled WGS sequence"/>
</dbReference>
<feature type="region of interest" description="Disordered" evidence="1">
    <location>
        <begin position="66"/>
        <end position="90"/>
    </location>
</feature>
<dbReference type="AlphaFoldDB" id="A0AAV0UH82"/>
<evidence type="ECO:0008006" key="5">
    <source>
        <dbReference type="Google" id="ProtNLM"/>
    </source>
</evidence>
<name>A0AAV0UH82_HYABA</name>
<protein>
    <recommendedName>
        <fullName evidence="5">RxLR effector candidate protein</fullName>
    </recommendedName>
</protein>
<keyword evidence="4" id="KW-1185">Reference proteome</keyword>
<sequence length="90" mass="10084">MRVSCFSCLSALAMVCLFALGDAFAVESVEVLKSNQALSDSPDHQNLRGFSFYDIFVRRDRRMDGQNGVAYNTDDSSSDQSSKRNRHNLN</sequence>
<organism evidence="3 4">
    <name type="scientific">Hyaloperonospora brassicae</name>
    <name type="common">Brassica downy mildew</name>
    <name type="synonym">Peronospora brassicae</name>
    <dbReference type="NCBI Taxonomy" id="162125"/>
    <lineage>
        <taxon>Eukaryota</taxon>
        <taxon>Sar</taxon>
        <taxon>Stramenopiles</taxon>
        <taxon>Oomycota</taxon>
        <taxon>Peronosporomycetes</taxon>
        <taxon>Peronosporales</taxon>
        <taxon>Peronosporaceae</taxon>
        <taxon>Hyaloperonospora</taxon>
    </lineage>
</organism>
<comment type="caution">
    <text evidence="3">The sequence shown here is derived from an EMBL/GenBank/DDBJ whole genome shotgun (WGS) entry which is preliminary data.</text>
</comment>
<dbReference type="EMBL" id="CANTFL010001238">
    <property type="protein sequence ID" value="CAI5734646.1"/>
    <property type="molecule type" value="Genomic_DNA"/>
</dbReference>
<reference evidence="3" key="1">
    <citation type="submission" date="2022-12" db="EMBL/GenBank/DDBJ databases">
        <authorList>
            <person name="Webb A."/>
        </authorList>
    </citation>
    <scope>NUCLEOTIDE SEQUENCE</scope>
    <source>
        <strain evidence="3">Hp1</strain>
    </source>
</reference>
<feature type="chain" id="PRO_5043393050" description="RxLR effector candidate protein" evidence="2">
    <location>
        <begin position="24"/>
        <end position="90"/>
    </location>
</feature>
<feature type="compositionally biased region" description="Polar residues" evidence="1">
    <location>
        <begin position="69"/>
        <end position="80"/>
    </location>
</feature>
<gene>
    <name evidence="3" type="ORF">HBR001_LOCUS6230</name>
</gene>
<accession>A0AAV0UH82</accession>
<keyword evidence="2" id="KW-0732">Signal</keyword>
<evidence type="ECO:0000256" key="1">
    <source>
        <dbReference type="SAM" id="MobiDB-lite"/>
    </source>
</evidence>
<evidence type="ECO:0000313" key="3">
    <source>
        <dbReference type="EMBL" id="CAI5734646.1"/>
    </source>
</evidence>
<evidence type="ECO:0000256" key="2">
    <source>
        <dbReference type="SAM" id="SignalP"/>
    </source>
</evidence>